<accession>M5G2I2</accession>
<dbReference type="PANTHER" id="PTHR28106:SF1">
    <property type="entry name" value="MITOCHONDRIAL ATPASE COMPLEX SUBUNIT ATP10"/>
    <property type="match status" value="1"/>
</dbReference>
<sequence>MPLKFLDRPLGMALPPNTKHKLRQDVEADLAAREKKLKEREHLVKQVLTGYYNDVHQLKYHGGKRWIAPEVLVRADMALYFPDLEGTSLSENKTVHTTDLCKGKITILCIIGSQMAETHIAEYTKMVLTSFGNDPRFRFVQINLQENPLKAFLVSMFTRRIKSQVPPQYHATYLLSSYNMEYYREPLGCTNKMLGYVYLLDEDCKIRWAAGGHPNPEEQVSLHKCTGVLLKRLRQTGNTKASRPAVSSVQSTKGGKK</sequence>
<protein>
    <recommendedName>
        <fullName evidence="4">ATPase assembly factor ATP10</fullName>
    </recommendedName>
</protein>
<gene>
    <name evidence="2" type="ORF">DACRYDRAFT_79220</name>
</gene>
<proteinExistence type="predicted"/>
<dbReference type="PANTHER" id="PTHR28106">
    <property type="entry name" value="MITOCHONDRIAL ATPASE COMPLEX SUBUNIT ATP10"/>
    <property type="match status" value="1"/>
</dbReference>
<evidence type="ECO:0008006" key="4">
    <source>
        <dbReference type="Google" id="ProtNLM"/>
    </source>
</evidence>
<evidence type="ECO:0000313" key="3">
    <source>
        <dbReference type="Proteomes" id="UP000030653"/>
    </source>
</evidence>
<dbReference type="RefSeq" id="XP_040629314.1">
    <property type="nucleotide sequence ID" value="XM_040776386.1"/>
</dbReference>
<dbReference type="InterPro" id="IPR007849">
    <property type="entry name" value="ATP10"/>
</dbReference>
<keyword evidence="3" id="KW-1185">Reference proteome</keyword>
<dbReference type="HOGENOM" id="CLU_047290_0_0_1"/>
<dbReference type="Proteomes" id="UP000030653">
    <property type="component" value="Unassembled WGS sequence"/>
</dbReference>
<reference evidence="2 3" key="1">
    <citation type="journal article" date="2012" name="Science">
        <title>The Paleozoic origin of enzymatic lignin decomposition reconstructed from 31 fungal genomes.</title>
        <authorList>
            <person name="Floudas D."/>
            <person name="Binder M."/>
            <person name="Riley R."/>
            <person name="Barry K."/>
            <person name="Blanchette R.A."/>
            <person name="Henrissat B."/>
            <person name="Martinez A.T."/>
            <person name="Otillar R."/>
            <person name="Spatafora J.W."/>
            <person name="Yadav J.S."/>
            <person name="Aerts A."/>
            <person name="Benoit I."/>
            <person name="Boyd A."/>
            <person name="Carlson A."/>
            <person name="Copeland A."/>
            <person name="Coutinho P.M."/>
            <person name="de Vries R.P."/>
            <person name="Ferreira P."/>
            <person name="Findley K."/>
            <person name="Foster B."/>
            <person name="Gaskell J."/>
            <person name="Glotzer D."/>
            <person name="Gorecki P."/>
            <person name="Heitman J."/>
            <person name="Hesse C."/>
            <person name="Hori C."/>
            <person name="Igarashi K."/>
            <person name="Jurgens J.A."/>
            <person name="Kallen N."/>
            <person name="Kersten P."/>
            <person name="Kohler A."/>
            <person name="Kuees U."/>
            <person name="Kumar T.K.A."/>
            <person name="Kuo A."/>
            <person name="LaButti K."/>
            <person name="Larrondo L.F."/>
            <person name="Lindquist E."/>
            <person name="Ling A."/>
            <person name="Lombard V."/>
            <person name="Lucas S."/>
            <person name="Lundell T."/>
            <person name="Martin R."/>
            <person name="McLaughlin D.J."/>
            <person name="Morgenstern I."/>
            <person name="Morin E."/>
            <person name="Murat C."/>
            <person name="Nagy L.G."/>
            <person name="Nolan M."/>
            <person name="Ohm R.A."/>
            <person name="Patyshakuliyeva A."/>
            <person name="Rokas A."/>
            <person name="Ruiz-Duenas F.J."/>
            <person name="Sabat G."/>
            <person name="Salamov A."/>
            <person name="Samejima M."/>
            <person name="Schmutz J."/>
            <person name="Slot J.C."/>
            <person name="St John F."/>
            <person name="Stenlid J."/>
            <person name="Sun H."/>
            <person name="Sun S."/>
            <person name="Syed K."/>
            <person name="Tsang A."/>
            <person name="Wiebenga A."/>
            <person name="Young D."/>
            <person name="Pisabarro A."/>
            <person name="Eastwood D.C."/>
            <person name="Martin F."/>
            <person name="Cullen D."/>
            <person name="Grigoriev I.V."/>
            <person name="Hibbett D.S."/>
        </authorList>
    </citation>
    <scope>NUCLEOTIDE SEQUENCE [LARGE SCALE GENOMIC DNA]</scope>
    <source>
        <strain evidence="2 3">DJM-731 SS1</strain>
    </source>
</reference>
<dbReference type="OrthoDB" id="17089at2759"/>
<organism evidence="2 3">
    <name type="scientific">Dacryopinax primogenitus (strain DJM 731)</name>
    <name type="common">Brown rot fungus</name>
    <dbReference type="NCBI Taxonomy" id="1858805"/>
    <lineage>
        <taxon>Eukaryota</taxon>
        <taxon>Fungi</taxon>
        <taxon>Dikarya</taxon>
        <taxon>Basidiomycota</taxon>
        <taxon>Agaricomycotina</taxon>
        <taxon>Dacrymycetes</taxon>
        <taxon>Dacrymycetales</taxon>
        <taxon>Dacrymycetaceae</taxon>
        <taxon>Dacryopinax</taxon>
    </lineage>
</organism>
<dbReference type="OMA" id="YFPNFHG"/>
<dbReference type="EMBL" id="JH795862">
    <property type="protein sequence ID" value="EJU02420.1"/>
    <property type="molecule type" value="Genomic_DNA"/>
</dbReference>
<dbReference type="Pfam" id="PF05176">
    <property type="entry name" value="ATP-synt_10"/>
    <property type="match status" value="1"/>
</dbReference>
<dbReference type="AlphaFoldDB" id="M5G2I2"/>
<dbReference type="GO" id="GO:0033615">
    <property type="term" value="P:mitochondrial proton-transporting ATP synthase complex assembly"/>
    <property type="evidence" value="ECO:0007669"/>
    <property type="project" value="TreeGrafter"/>
</dbReference>
<dbReference type="GO" id="GO:0005743">
    <property type="term" value="C:mitochondrial inner membrane"/>
    <property type="evidence" value="ECO:0007669"/>
    <property type="project" value="TreeGrafter"/>
</dbReference>
<evidence type="ECO:0000256" key="1">
    <source>
        <dbReference type="SAM" id="MobiDB-lite"/>
    </source>
</evidence>
<dbReference type="GeneID" id="63691448"/>
<feature type="region of interest" description="Disordered" evidence="1">
    <location>
        <begin position="236"/>
        <end position="257"/>
    </location>
</feature>
<dbReference type="STRING" id="1858805.M5G2I2"/>
<name>M5G2I2_DACPD</name>
<evidence type="ECO:0000313" key="2">
    <source>
        <dbReference type="EMBL" id="EJU02420.1"/>
    </source>
</evidence>